<evidence type="ECO:0000256" key="1">
    <source>
        <dbReference type="SAM" id="MobiDB-lite"/>
    </source>
</evidence>
<organism evidence="2 3">
    <name type="scientific">Microthyrium microscopicum</name>
    <dbReference type="NCBI Taxonomy" id="703497"/>
    <lineage>
        <taxon>Eukaryota</taxon>
        <taxon>Fungi</taxon>
        <taxon>Dikarya</taxon>
        <taxon>Ascomycota</taxon>
        <taxon>Pezizomycotina</taxon>
        <taxon>Dothideomycetes</taxon>
        <taxon>Dothideomycetes incertae sedis</taxon>
        <taxon>Microthyriales</taxon>
        <taxon>Microthyriaceae</taxon>
        <taxon>Microthyrium</taxon>
    </lineage>
</organism>
<dbReference type="OrthoDB" id="62952at2759"/>
<protein>
    <recommendedName>
        <fullName evidence="4">F-box domain-containing protein</fullName>
    </recommendedName>
</protein>
<feature type="region of interest" description="Disordered" evidence="1">
    <location>
        <begin position="1"/>
        <end position="25"/>
    </location>
</feature>
<evidence type="ECO:0000313" key="3">
    <source>
        <dbReference type="Proteomes" id="UP000799302"/>
    </source>
</evidence>
<evidence type="ECO:0000313" key="2">
    <source>
        <dbReference type="EMBL" id="KAF2669891.1"/>
    </source>
</evidence>
<feature type="region of interest" description="Disordered" evidence="1">
    <location>
        <begin position="53"/>
        <end position="83"/>
    </location>
</feature>
<dbReference type="PANTHER" id="PTHR42085">
    <property type="entry name" value="F-BOX DOMAIN-CONTAINING PROTEIN"/>
    <property type="match status" value="1"/>
</dbReference>
<accession>A0A6A6UEA6</accession>
<name>A0A6A6UEA6_9PEZI</name>
<proteinExistence type="predicted"/>
<sequence>MVPVQHLPNLDSLISTTPRSEPMLSQTDISDATINTNCVSTIRASAKMAPAMTLSSENEEHDSDLPKDDNKDRNDSEQKQKPFPFMKLPAEIRNMIYRYLFTTSKICYLNSSGFCTFGGINFLQTSKTIHQEATYVLYSQNRFTFSEPCITLKRYGDLLSDVQWSDIVPFSAEMWQSIRQLVLYASMRRLKVFTTWATSMTLAQEQLLLAWNEVISTRAESPTLYQALPQDFTKALASGAICTVAHFTFTTGQNGQAQLHLEHDGETLTDVLSVQLKE</sequence>
<dbReference type="AlphaFoldDB" id="A0A6A6UEA6"/>
<dbReference type="Proteomes" id="UP000799302">
    <property type="component" value="Unassembled WGS sequence"/>
</dbReference>
<reference evidence="2" key="1">
    <citation type="journal article" date="2020" name="Stud. Mycol.">
        <title>101 Dothideomycetes genomes: a test case for predicting lifestyles and emergence of pathogens.</title>
        <authorList>
            <person name="Haridas S."/>
            <person name="Albert R."/>
            <person name="Binder M."/>
            <person name="Bloem J."/>
            <person name="Labutti K."/>
            <person name="Salamov A."/>
            <person name="Andreopoulos B."/>
            <person name="Baker S."/>
            <person name="Barry K."/>
            <person name="Bills G."/>
            <person name="Bluhm B."/>
            <person name="Cannon C."/>
            <person name="Castanera R."/>
            <person name="Culley D."/>
            <person name="Daum C."/>
            <person name="Ezra D."/>
            <person name="Gonzalez J."/>
            <person name="Henrissat B."/>
            <person name="Kuo A."/>
            <person name="Liang C."/>
            <person name="Lipzen A."/>
            <person name="Lutzoni F."/>
            <person name="Magnuson J."/>
            <person name="Mondo S."/>
            <person name="Nolan M."/>
            <person name="Ohm R."/>
            <person name="Pangilinan J."/>
            <person name="Park H.-J."/>
            <person name="Ramirez L."/>
            <person name="Alfaro M."/>
            <person name="Sun H."/>
            <person name="Tritt A."/>
            <person name="Yoshinaga Y."/>
            <person name="Zwiers L.-H."/>
            <person name="Turgeon B."/>
            <person name="Goodwin S."/>
            <person name="Spatafora J."/>
            <person name="Crous P."/>
            <person name="Grigoriev I."/>
        </authorList>
    </citation>
    <scope>NUCLEOTIDE SEQUENCE</scope>
    <source>
        <strain evidence="2">CBS 115976</strain>
    </source>
</reference>
<feature type="compositionally biased region" description="Basic and acidic residues" evidence="1">
    <location>
        <begin position="63"/>
        <end position="80"/>
    </location>
</feature>
<dbReference type="EMBL" id="MU004234">
    <property type="protein sequence ID" value="KAF2669891.1"/>
    <property type="molecule type" value="Genomic_DNA"/>
</dbReference>
<gene>
    <name evidence="2" type="ORF">BT63DRAFT_454073</name>
</gene>
<evidence type="ECO:0008006" key="4">
    <source>
        <dbReference type="Google" id="ProtNLM"/>
    </source>
</evidence>
<feature type="compositionally biased region" description="Polar residues" evidence="1">
    <location>
        <begin position="12"/>
        <end position="25"/>
    </location>
</feature>
<dbReference type="InterPro" id="IPR038883">
    <property type="entry name" value="AN11006-like"/>
</dbReference>
<dbReference type="PANTHER" id="PTHR42085:SF2">
    <property type="entry name" value="F-BOX DOMAIN-CONTAINING PROTEIN"/>
    <property type="match status" value="1"/>
</dbReference>
<keyword evidence="3" id="KW-1185">Reference proteome</keyword>